<dbReference type="Gene3D" id="1.25.40.10">
    <property type="entry name" value="Tetratricopeptide repeat domain"/>
    <property type="match status" value="1"/>
</dbReference>
<dbReference type="GO" id="GO:0008270">
    <property type="term" value="F:zinc ion binding"/>
    <property type="evidence" value="ECO:0007669"/>
    <property type="project" value="UniProtKB-KW"/>
</dbReference>
<dbReference type="Gene3D" id="3.30.1370.210">
    <property type="match status" value="1"/>
</dbReference>
<reference evidence="6" key="1">
    <citation type="journal article" date="2012" name="Science">
        <title>The Paleozoic origin of enzymatic lignin decomposition reconstructed from 31 fungal genomes.</title>
        <authorList>
            <person name="Floudas D."/>
            <person name="Binder M."/>
            <person name="Riley R."/>
            <person name="Barry K."/>
            <person name="Blanchette R.A."/>
            <person name="Henrissat B."/>
            <person name="Martinez A.T."/>
            <person name="Otillar R."/>
            <person name="Spatafora J.W."/>
            <person name="Yadav J.S."/>
            <person name="Aerts A."/>
            <person name="Benoit I."/>
            <person name="Boyd A."/>
            <person name="Carlson A."/>
            <person name="Copeland A."/>
            <person name="Coutinho P.M."/>
            <person name="de Vries R.P."/>
            <person name="Ferreira P."/>
            <person name="Findley K."/>
            <person name="Foster B."/>
            <person name="Gaskell J."/>
            <person name="Glotzer D."/>
            <person name="Gorecki P."/>
            <person name="Heitman J."/>
            <person name="Hesse C."/>
            <person name="Hori C."/>
            <person name="Igarashi K."/>
            <person name="Jurgens J.A."/>
            <person name="Kallen N."/>
            <person name="Kersten P."/>
            <person name="Kohler A."/>
            <person name="Kuees U."/>
            <person name="Kumar T.K.A."/>
            <person name="Kuo A."/>
            <person name="LaButti K."/>
            <person name="Larrondo L.F."/>
            <person name="Lindquist E."/>
            <person name="Ling A."/>
            <person name="Lombard V."/>
            <person name="Lucas S."/>
            <person name="Lundell T."/>
            <person name="Martin R."/>
            <person name="McLaughlin D.J."/>
            <person name="Morgenstern I."/>
            <person name="Morin E."/>
            <person name="Murat C."/>
            <person name="Nagy L.G."/>
            <person name="Nolan M."/>
            <person name="Ohm R.A."/>
            <person name="Patyshakuliyeva A."/>
            <person name="Rokas A."/>
            <person name="Ruiz-Duenas F.J."/>
            <person name="Sabat G."/>
            <person name="Salamov A."/>
            <person name="Samejima M."/>
            <person name="Schmutz J."/>
            <person name="Slot J.C."/>
            <person name="St John F."/>
            <person name="Stenlid J."/>
            <person name="Sun H."/>
            <person name="Sun S."/>
            <person name="Syed K."/>
            <person name="Tsang A."/>
            <person name="Wiebenga A."/>
            <person name="Young D."/>
            <person name="Pisabarro A."/>
            <person name="Eastwood D.C."/>
            <person name="Martin F."/>
            <person name="Cullen D."/>
            <person name="Grigoriev I.V."/>
            <person name="Hibbett D.S."/>
        </authorList>
    </citation>
    <scope>NUCLEOTIDE SEQUENCE [LARGE SCALE GENOMIC DNA]</scope>
    <source>
        <strain evidence="6">HHB-11173 SS5</strain>
    </source>
</reference>
<dbReference type="GeneID" id="18881676"/>
<keyword evidence="6" id="KW-1185">Reference proteome</keyword>
<dbReference type="SMART" id="SM00356">
    <property type="entry name" value="ZnF_C3H1"/>
    <property type="match status" value="2"/>
</dbReference>
<dbReference type="OrthoDB" id="245563at2759"/>
<gene>
    <name evidence="5" type="ORF">PUNSTDRAFT_146568</name>
</gene>
<sequence>MAAAYLKQENYVLTERCTDKTLLHEPRLLKARYRRGIARKGLGMVKGAMRDFELCLEQDPKCMEAKHELADARKLFESGDYDSESDPEDPIYDSELGYTSDSSDFRHEGNGTPCKFYNHNGCKKGAKKCPFKHGPDNRSMRDDLGRNVCLFYLLGDCKFDDEDCFYAHSKLYLPPSGWWNKPEKIEQYLEMLDMAYEFSGTTPGQMMDGFLGRMLNGDLRDNGKKFIESLDDETNFTDLGPSPDMSRNKPRKKGGKPKKGKGKGVRPRDPSLEREVEERQRNCGFTDDEVYELALQGVKPWDDDAWDVLDVLNGNF</sequence>
<keyword evidence="2" id="KW-0863">Zinc-finger</keyword>
<dbReference type="EMBL" id="JH687555">
    <property type="protein sequence ID" value="EIN04349.1"/>
    <property type="molecule type" value="Genomic_DNA"/>
</dbReference>
<feature type="domain" description="C3H1-type" evidence="4">
    <location>
        <begin position="143"/>
        <end position="171"/>
    </location>
</feature>
<evidence type="ECO:0000259" key="4">
    <source>
        <dbReference type="PROSITE" id="PS50103"/>
    </source>
</evidence>
<dbReference type="KEGG" id="psq:PUNSTDRAFT_146568"/>
<feature type="compositionally biased region" description="Basic residues" evidence="3">
    <location>
        <begin position="248"/>
        <end position="265"/>
    </location>
</feature>
<dbReference type="InterPro" id="IPR051966">
    <property type="entry name" value="RPAP3"/>
</dbReference>
<evidence type="ECO:0000256" key="2">
    <source>
        <dbReference type="PROSITE-ProRule" id="PRU00723"/>
    </source>
</evidence>
<dbReference type="InterPro" id="IPR011990">
    <property type="entry name" value="TPR-like_helical_dom_sf"/>
</dbReference>
<dbReference type="PANTHER" id="PTHR46423">
    <property type="entry name" value="RNA POLYMERASE II-ASSOCIATED PROTEIN 3"/>
    <property type="match status" value="1"/>
</dbReference>
<feature type="compositionally biased region" description="Basic and acidic residues" evidence="3">
    <location>
        <begin position="266"/>
        <end position="281"/>
    </location>
</feature>
<dbReference type="PANTHER" id="PTHR46423:SF1">
    <property type="entry name" value="RNA POLYMERASE II-ASSOCIATED PROTEIN 3"/>
    <property type="match status" value="1"/>
</dbReference>
<dbReference type="HOGENOM" id="CLU_037978_0_0_1"/>
<dbReference type="AlphaFoldDB" id="R7S3B4"/>
<organism evidence="5 6">
    <name type="scientific">Punctularia strigosozonata (strain HHB-11173)</name>
    <name type="common">White-rot fungus</name>
    <dbReference type="NCBI Taxonomy" id="741275"/>
    <lineage>
        <taxon>Eukaryota</taxon>
        <taxon>Fungi</taxon>
        <taxon>Dikarya</taxon>
        <taxon>Basidiomycota</taxon>
        <taxon>Agaricomycotina</taxon>
        <taxon>Agaricomycetes</taxon>
        <taxon>Corticiales</taxon>
        <taxon>Punctulariaceae</taxon>
        <taxon>Punctularia</taxon>
    </lineage>
</organism>
<keyword evidence="2" id="KW-0862">Zinc</keyword>
<dbReference type="GO" id="GO:0101031">
    <property type="term" value="C:protein folding chaperone complex"/>
    <property type="evidence" value="ECO:0007669"/>
    <property type="project" value="TreeGrafter"/>
</dbReference>
<evidence type="ECO:0000256" key="1">
    <source>
        <dbReference type="ARBA" id="ARBA00022803"/>
    </source>
</evidence>
<protein>
    <recommendedName>
        <fullName evidence="4">C3H1-type domain-containing protein</fullName>
    </recommendedName>
</protein>
<accession>R7S3B4</accession>
<keyword evidence="2" id="KW-0479">Metal-binding</keyword>
<evidence type="ECO:0000313" key="5">
    <source>
        <dbReference type="EMBL" id="EIN04349.1"/>
    </source>
</evidence>
<dbReference type="SUPFAM" id="SSF48452">
    <property type="entry name" value="TPR-like"/>
    <property type="match status" value="1"/>
</dbReference>
<dbReference type="InterPro" id="IPR000571">
    <property type="entry name" value="Znf_CCCH"/>
</dbReference>
<feature type="zinc finger region" description="C3H1-type" evidence="2">
    <location>
        <begin position="143"/>
        <end position="171"/>
    </location>
</feature>
<feature type="zinc finger region" description="C3H1-type" evidence="2">
    <location>
        <begin position="108"/>
        <end position="136"/>
    </location>
</feature>
<dbReference type="OMA" id="LMCQGVK"/>
<proteinExistence type="predicted"/>
<dbReference type="Proteomes" id="UP000054196">
    <property type="component" value="Unassembled WGS sequence"/>
</dbReference>
<feature type="domain" description="C3H1-type" evidence="4">
    <location>
        <begin position="108"/>
        <end position="136"/>
    </location>
</feature>
<dbReference type="PROSITE" id="PS50103">
    <property type="entry name" value="ZF_C3H1"/>
    <property type="match status" value="2"/>
</dbReference>
<dbReference type="eggNOG" id="KOG0376">
    <property type="taxonomic scope" value="Eukaryota"/>
</dbReference>
<dbReference type="RefSeq" id="XP_007388492.1">
    <property type="nucleotide sequence ID" value="XM_007388430.1"/>
</dbReference>
<evidence type="ECO:0000313" key="6">
    <source>
        <dbReference type="Proteomes" id="UP000054196"/>
    </source>
</evidence>
<keyword evidence="1" id="KW-0802">TPR repeat</keyword>
<name>R7S3B4_PUNST</name>
<feature type="region of interest" description="Disordered" evidence="3">
    <location>
        <begin position="232"/>
        <end position="281"/>
    </location>
</feature>
<evidence type="ECO:0000256" key="3">
    <source>
        <dbReference type="SAM" id="MobiDB-lite"/>
    </source>
</evidence>